<reference evidence="2 3" key="1">
    <citation type="submission" date="2019-05" db="EMBL/GenBank/DDBJ databases">
        <title>We sequenced the genome of Paenibacillus hemerocallicola KCTC 33185 for further insight into its adaptation and study the phylogeny of Paenibacillus.</title>
        <authorList>
            <person name="Narsing Rao M.P."/>
        </authorList>
    </citation>
    <scope>NUCLEOTIDE SEQUENCE [LARGE SCALE GENOMIC DNA]</scope>
    <source>
        <strain evidence="2 3">KCTC 33185</strain>
    </source>
</reference>
<keyword evidence="1" id="KW-0472">Membrane</keyword>
<feature type="transmembrane region" description="Helical" evidence="1">
    <location>
        <begin position="245"/>
        <end position="266"/>
    </location>
</feature>
<dbReference type="GO" id="GO:0005886">
    <property type="term" value="C:plasma membrane"/>
    <property type="evidence" value="ECO:0007669"/>
    <property type="project" value="UniProtKB-SubCell"/>
</dbReference>
<dbReference type="AlphaFoldDB" id="A0A5C4T465"/>
<dbReference type="OrthoDB" id="8613028at2"/>
<evidence type="ECO:0000313" key="3">
    <source>
        <dbReference type="Proteomes" id="UP000307943"/>
    </source>
</evidence>
<feature type="transmembrane region" description="Helical" evidence="1">
    <location>
        <begin position="157"/>
        <end position="185"/>
    </location>
</feature>
<organism evidence="2 3">
    <name type="scientific">Paenibacillus hemerocallicola</name>
    <dbReference type="NCBI Taxonomy" id="1172614"/>
    <lineage>
        <taxon>Bacteria</taxon>
        <taxon>Bacillati</taxon>
        <taxon>Bacillota</taxon>
        <taxon>Bacilli</taxon>
        <taxon>Bacillales</taxon>
        <taxon>Paenibacillaceae</taxon>
        <taxon>Paenibacillus</taxon>
    </lineage>
</organism>
<evidence type="ECO:0000313" key="2">
    <source>
        <dbReference type="EMBL" id="TNJ63868.1"/>
    </source>
</evidence>
<evidence type="ECO:0000256" key="1">
    <source>
        <dbReference type="SAM" id="Phobius"/>
    </source>
</evidence>
<dbReference type="GO" id="GO:0140359">
    <property type="term" value="F:ABC-type transporter activity"/>
    <property type="evidence" value="ECO:0007669"/>
    <property type="project" value="InterPro"/>
</dbReference>
<dbReference type="EMBL" id="VDCQ01000037">
    <property type="protein sequence ID" value="TNJ63868.1"/>
    <property type="molecule type" value="Genomic_DNA"/>
</dbReference>
<feature type="transmembrane region" description="Helical" evidence="1">
    <location>
        <begin position="18"/>
        <end position="37"/>
    </location>
</feature>
<gene>
    <name evidence="2" type="ORF">FE784_23645</name>
</gene>
<dbReference type="RefSeq" id="WP_139604725.1">
    <property type="nucleotide sequence ID" value="NZ_VDCQ01000037.1"/>
</dbReference>
<feature type="transmembrane region" description="Helical" evidence="1">
    <location>
        <begin position="216"/>
        <end position="238"/>
    </location>
</feature>
<keyword evidence="3" id="KW-1185">Reference proteome</keyword>
<protein>
    <submittedName>
        <fullName evidence="2">ABC transporter permease</fullName>
    </submittedName>
</protein>
<dbReference type="Proteomes" id="UP000307943">
    <property type="component" value="Unassembled WGS sequence"/>
</dbReference>
<keyword evidence="1" id="KW-0812">Transmembrane</keyword>
<accession>A0A5C4T465</accession>
<comment type="caution">
    <text evidence="2">The sequence shown here is derived from an EMBL/GenBank/DDBJ whole genome shotgun (WGS) entry which is preliminary data.</text>
</comment>
<name>A0A5C4T465_9BACL</name>
<keyword evidence="1" id="KW-1133">Transmembrane helix</keyword>
<sequence>MINLVYNEMVKLTGKRKLLVVTLIIGVLISVFTYAQYRQAEENRKRFGDVNWRVALEQRIASWENRINSSRTTEESRKELEIRVAQQKYYLDYDINPSEPGAPTFVRGFVENSINLLLPLMMMVIAADLVSSEHSGGTMKALLTRSVRRWKILLSKYLALLLSVSLIITLFGLLSAVISGLVFGFRGWTAPVLMGFSVNEGLFDSSGVRQVPQWQFILMGLGLAWFVSTVVATITFMLSVLVRSTAAVMGIMLSCLIAGTILNSMVESWESAKYLFMVNMKLIDYLVDAAPPIEGMSFGFSLSVLLAWGAAALVISFVSFTRRDVY</sequence>
<proteinExistence type="predicted"/>
<feature type="transmembrane region" description="Helical" evidence="1">
    <location>
        <begin position="298"/>
        <end position="320"/>
    </location>
</feature>
<dbReference type="PANTHER" id="PTHR37305:SF2">
    <property type="entry name" value="BACITRACIN TRANSPORT PERMEASE PROTEIN BCRB"/>
    <property type="match status" value="1"/>
</dbReference>
<dbReference type="Pfam" id="PF12679">
    <property type="entry name" value="ABC2_membrane_2"/>
    <property type="match status" value="1"/>
</dbReference>
<dbReference type="PANTHER" id="PTHR37305">
    <property type="entry name" value="INTEGRAL MEMBRANE PROTEIN-RELATED"/>
    <property type="match status" value="1"/>
</dbReference>